<dbReference type="GO" id="GO:0032259">
    <property type="term" value="P:methylation"/>
    <property type="evidence" value="ECO:0007669"/>
    <property type="project" value="UniProtKB-KW"/>
</dbReference>
<keyword evidence="13" id="KW-1185">Reference proteome</keyword>
<comment type="caution">
    <text evidence="12">The sequence shown here is derived from an EMBL/GenBank/DDBJ whole genome shotgun (WGS) entry which is preliminary data.</text>
</comment>
<name>A0A8J3XZ21_9ACTN</name>
<dbReference type="PANTHER" id="PTHR11579">
    <property type="entry name" value="PROTEIN-L-ISOASPARTATE O-METHYLTRANSFERASE"/>
    <property type="match status" value="1"/>
</dbReference>
<dbReference type="EC" id="2.1.1.77" evidence="3"/>
<dbReference type="GO" id="GO:0004719">
    <property type="term" value="F:protein-L-isoaspartate (D-aspartate) O-methyltransferase activity"/>
    <property type="evidence" value="ECO:0007669"/>
    <property type="project" value="UniProtKB-EC"/>
</dbReference>
<dbReference type="AlphaFoldDB" id="A0A8J3XZ21"/>
<dbReference type="InterPro" id="IPR027573">
    <property type="entry name" value="Methyltran_FxLD"/>
</dbReference>
<dbReference type="Pfam" id="PF01135">
    <property type="entry name" value="PCMT"/>
    <property type="match status" value="1"/>
</dbReference>
<evidence type="ECO:0000256" key="6">
    <source>
        <dbReference type="ARBA" id="ARBA00022603"/>
    </source>
</evidence>
<organism evidence="12 13">
    <name type="scientific">Planotetraspora thailandica</name>
    <dbReference type="NCBI Taxonomy" id="487172"/>
    <lineage>
        <taxon>Bacteria</taxon>
        <taxon>Bacillati</taxon>
        <taxon>Actinomycetota</taxon>
        <taxon>Actinomycetes</taxon>
        <taxon>Streptosporangiales</taxon>
        <taxon>Streptosporangiaceae</taxon>
        <taxon>Planotetraspora</taxon>
    </lineage>
</organism>
<evidence type="ECO:0000256" key="4">
    <source>
        <dbReference type="ARBA" id="ARBA00013346"/>
    </source>
</evidence>
<evidence type="ECO:0000256" key="2">
    <source>
        <dbReference type="ARBA" id="ARBA00005369"/>
    </source>
</evidence>
<evidence type="ECO:0000256" key="11">
    <source>
        <dbReference type="ARBA" id="ARBA00031350"/>
    </source>
</evidence>
<evidence type="ECO:0000256" key="7">
    <source>
        <dbReference type="ARBA" id="ARBA00022679"/>
    </source>
</evidence>
<evidence type="ECO:0000256" key="5">
    <source>
        <dbReference type="ARBA" id="ARBA00022490"/>
    </source>
</evidence>
<evidence type="ECO:0000256" key="8">
    <source>
        <dbReference type="ARBA" id="ARBA00022691"/>
    </source>
</evidence>
<comment type="similarity">
    <text evidence="2">Belongs to the methyltransferase superfamily. L-isoaspartyl/D-aspartyl protein methyltransferase family.</text>
</comment>
<evidence type="ECO:0000256" key="1">
    <source>
        <dbReference type="ARBA" id="ARBA00004496"/>
    </source>
</evidence>
<dbReference type="EMBL" id="BOOR01000031">
    <property type="protein sequence ID" value="GII55878.1"/>
    <property type="molecule type" value="Genomic_DNA"/>
</dbReference>
<dbReference type="NCBIfam" id="TIGR04364">
    <property type="entry name" value="methyltran_FxLD"/>
    <property type="match status" value="1"/>
</dbReference>
<keyword evidence="6" id="KW-0489">Methyltransferase</keyword>
<dbReference type="InterPro" id="IPR000682">
    <property type="entry name" value="PCMT"/>
</dbReference>
<reference evidence="12" key="1">
    <citation type="submission" date="2021-01" db="EMBL/GenBank/DDBJ databases">
        <title>Whole genome shotgun sequence of Planotetraspora thailandica NBRC 104271.</title>
        <authorList>
            <person name="Komaki H."/>
            <person name="Tamura T."/>
        </authorList>
    </citation>
    <scope>NUCLEOTIDE SEQUENCE</scope>
    <source>
        <strain evidence="12">NBRC 104271</strain>
    </source>
</reference>
<proteinExistence type="inferred from homology"/>
<dbReference type="CDD" id="cd02440">
    <property type="entry name" value="AdoMet_MTases"/>
    <property type="match status" value="1"/>
</dbReference>
<dbReference type="InterPro" id="IPR029063">
    <property type="entry name" value="SAM-dependent_MTases_sf"/>
</dbReference>
<keyword evidence="5" id="KW-0963">Cytoplasm</keyword>
<evidence type="ECO:0000256" key="3">
    <source>
        <dbReference type="ARBA" id="ARBA00011890"/>
    </source>
</evidence>
<sequence>MDEEPTAARALRHALADKLVRNRIILTAPVEDAMRSVPRHLFVPDAPLDEAYGNDAIVTRRDPHGAAVSSASAPSVVAAMLEQLDVRPGHRVLEIGAGTGYNAVLLSRLTGPSGQVTTVDIIGDVARTARERIVAADAENVSVIHGDGEFGHVDHAPYDRIIVTAGAWDVPPAWSDQLASGGLLLVPLRMLGVTRSVALARENGHWRSRSMLQCGFVPMHGAGAMAQREIRVGGNTGLLFRIDDGRPADPREHALDHPAAVSWTGVTSPDRHFEHLDFWLASLDGFCRVVVMDPAAGRFVPPLYSWGSMGVIDGDGFAYLTKRACDGTTELGVCAYGPRGEQTAELVADRIRAWDRKRATMTDLWIEVHPAGRPTQSDAALVVDKRHTRVVVRTAE</sequence>
<dbReference type="GO" id="GO:0005737">
    <property type="term" value="C:cytoplasm"/>
    <property type="evidence" value="ECO:0007669"/>
    <property type="project" value="UniProtKB-SubCell"/>
</dbReference>
<keyword evidence="7" id="KW-0808">Transferase</keyword>
<accession>A0A8J3XZ21</accession>
<dbReference type="RefSeq" id="WP_203946061.1">
    <property type="nucleotide sequence ID" value="NZ_BOOR01000031.1"/>
</dbReference>
<dbReference type="Gene3D" id="3.40.50.150">
    <property type="entry name" value="Vaccinia Virus protein VP39"/>
    <property type="match status" value="1"/>
</dbReference>
<dbReference type="PANTHER" id="PTHR11579:SF0">
    <property type="entry name" value="PROTEIN-L-ISOASPARTATE(D-ASPARTATE) O-METHYLTRANSFERASE"/>
    <property type="match status" value="1"/>
</dbReference>
<dbReference type="SUPFAM" id="SSF53335">
    <property type="entry name" value="S-adenosyl-L-methionine-dependent methyltransferases"/>
    <property type="match status" value="1"/>
</dbReference>
<protein>
    <recommendedName>
        <fullName evidence="4">Protein-L-isoaspartate O-methyltransferase</fullName>
        <ecNumber evidence="3">2.1.1.77</ecNumber>
    </recommendedName>
    <alternativeName>
        <fullName evidence="11">L-isoaspartyl protein carboxyl methyltransferase</fullName>
    </alternativeName>
    <alternativeName>
        <fullName evidence="9">Protein L-isoaspartyl methyltransferase</fullName>
    </alternativeName>
    <alternativeName>
        <fullName evidence="10">Protein-beta-aspartate methyltransferase</fullName>
    </alternativeName>
</protein>
<evidence type="ECO:0000313" key="12">
    <source>
        <dbReference type="EMBL" id="GII55878.1"/>
    </source>
</evidence>
<keyword evidence="8" id="KW-0949">S-adenosyl-L-methionine</keyword>
<evidence type="ECO:0000256" key="10">
    <source>
        <dbReference type="ARBA" id="ARBA00031323"/>
    </source>
</evidence>
<comment type="subcellular location">
    <subcellularLocation>
        <location evidence="1">Cytoplasm</location>
    </subcellularLocation>
</comment>
<evidence type="ECO:0000256" key="9">
    <source>
        <dbReference type="ARBA" id="ARBA00030757"/>
    </source>
</evidence>
<dbReference type="Proteomes" id="UP000605992">
    <property type="component" value="Unassembled WGS sequence"/>
</dbReference>
<gene>
    <name evidence="12" type="ORF">Pth03_42670</name>
</gene>
<evidence type="ECO:0000313" key="13">
    <source>
        <dbReference type="Proteomes" id="UP000605992"/>
    </source>
</evidence>